<keyword evidence="1" id="KW-0732">Signal</keyword>
<evidence type="ECO:0008006" key="4">
    <source>
        <dbReference type="Google" id="ProtNLM"/>
    </source>
</evidence>
<evidence type="ECO:0000313" key="2">
    <source>
        <dbReference type="EMBL" id="SFR85699.1"/>
    </source>
</evidence>
<dbReference type="Pfam" id="PF16233">
    <property type="entry name" value="DUF4893"/>
    <property type="match status" value="1"/>
</dbReference>
<gene>
    <name evidence="2" type="ORF">SAMN05192580_1284</name>
</gene>
<sequence length="197" mass="21391">MRTLILCALALLPAGARAAVADWRTLATADDRARLRSWRSDWTAALAQARAAGKGGEIAAEGLLLQPDAGRGGPPPPPGEYRCRTTKLGAKPGGLTEFAAYPPFACRIALEGDLMSFARLNGPQRPVGFLFPNRDGRLVFLGTMMLGDEGRAQQYGRDAQRDMIGALERIGPQRWRLVLPQPRWESMLDVIELVPAS</sequence>
<dbReference type="Proteomes" id="UP000198824">
    <property type="component" value="Unassembled WGS sequence"/>
</dbReference>
<dbReference type="InterPro" id="IPR032609">
    <property type="entry name" value="DUF4893"/>
</dbReference>
<dbReference type="STRING" id="1166337.SAMN05192580_1284"/>
<feature type="chain" id="PRO_5011453841" description="DUF4893 domain-containing protein" evidence="1">
    <location>
        <begin position="19"/>
        <end position="197"/>
    </location>
</feature>
<keyword evidence="3" id="KW-1185">Reference proteome</keyword>
<organism evidence="2 3">
    <name type="scientific">Sphingomonas jatrophae</name>
    <dbReference type="NCBI Taxonomy" id="1166337"/>
    <lineage>
        <taxon>Bacteria</taxon>
        <taxon>Pseudomonadati</taxon>
        <taxon>Pseudomonadota</taxon>
        <taxon>Alphaproteobacteria</taxon>
        <taxon>Sphingomonadales</taxon>
        <taxon>Sphingomonadaceae</taxon>
        <taxon>Sphingomonas</taxon>
    </lineage>
</organism>
<dbReference type="RefSeq" id="WP_093313826.1">
    <property type="nucleotide sequence ID" value="NZ_FOZG01000001.1"/>
</dbReference>
<evidence type="ECO:0000313" key="3">
    <source>
        <dbReference type="Proteomes" id="UP000198824"/>
    </source>
</evidence>
<dbReference type="AlphaFoldDB" id="A0A1I6K396"/>
<protein>
    <recommendedName>
        <fullName evidence="4">DUF4893 domain-containing protein</fullName>
    </recommendedName>
</protein>
<feature type="signal peptide" evidence="1">
    <location>
        <begin position="1"/>
        <end position="18"/>
    </location>
</feature>
<dbReference type="EMBL" id="FOZG01000001">
    <property type="protein sequence ID" value="SFR85699.1"/>
    <property type="molecule type" value="Genomic_DNA"/>
</dbReference>
<proteinExistence type="predicted"/>
<evidence type="ECO:0000256" key="1">
    <source>
        <dbReference type="SAM" id="SignalP"/>
    </source>
</evidence>
<accession>A0A1I6K396</accession>
<reference evidence="2 3" key="1">
    <citation type="submission" date="2016-10" db="EMBL/GenBank/DDBJ databases">
        <authorList>
            <person name="de Groot N.N."/>
        </authorList>
    </citation>
    <scope>NUCLEOTIDE SEQUENCE [LARGE SCALE GENOMIC DNA]</scope>
    <source>
        <strain evidence="2 3">S5-249</strain>
    </source>
</reference>
<dbReference type="OrthoDB" id="9153930at2"/>
<name>A0A1I6K396_9SPHN</name>